<reference evidence="2" key="1">
    <citation type="journal article" date="2023" name="G3 (Bethesda)">
        <title>Genome assembly and association tests identify interacting loci associated with vigor, precocity, and sex in interspecific pistachio rootstocks.</title>
        <authorList>
            <person name="Palmer W."/>
            <person name="Jacygrad E."/>
            <person name="Sagayaradj S."/>
            <person name="Cavanaugh K."/>
            <person name="Han R."/>
            <person name="Bertier L."/>
            <person name="Beede B."/>
            <person name="Kafkas S."/>
            <person name="Golino D."/>
            <person name="Preece J."/>
            <person name="Michelmore R."/>
        </authorList>
    </citation>
    <scope>NUCLEOTIDE SEQUENCE [LARGE SCALE GENOMIC DNA]</scope>
</reference>
<name>A0ACC0ZPK1_9ROSI</name>
<evidence type="ECO:0000313" key="2">
    <source>
        <dbReference type="Proteomes" id="UP001163603"/>
    </source>
</evidence>
<dbReference type="EMBL" id="CM047736">
    <property type="protein sequence ID" value="KAJ0053779.1"/>
    <property type="molecule type" value="Genomic_DNA"/>
</dbReference>
<accession>A0ACC0ZPK1</accession>
<organism evidence="1 2">
    <name type="scientific">Pistacia integerrima</name>
    <dbReference type="NCBI Taxonomy" id="434235"/>
    <lineage>
        <taxon>Eukaryota</taxon>
        <taxon>Viridiplantae</taxon>
        <taxon>Streptophyta</taxon>
        <taxon>Embryophyta</taxon>
        <taxon>Tracheophyta</taxon>
        <taxon>Spermatophyta</taxon>
        <taxon>Magnoliopsida</taxon>
        <taxon>eudicotyledons</taxon>
        <taxon>Gunneridae</taxon>
        <taxon>Pentapetalae</taxon>
        <taxon>rosids</taxon>
        <taxon>malvids</taxon>
        <taxon>Sapindales</taxon>
        <taxon>Anacardiaceae</taxon>
        <taxon>Pistacia</taxon>
    </lineage>
</organism>
<sequence>MEKRNCKVCVTGGAGYVGSWLVKKLLEKGYTVHATLRNLDDRSKVNFLKSFPC</sequence>
<proteinExistence type="predicted"/>
<keyword evidence="2" id="KW-1185">Reference proteome</keyword>
<protein>
    <submittedName>
        <fullName evidence="1">Uncharacterized protein</fullName>
    </submittedName>
</protein>
<comment type="caution">
    <text evidence="1">The sequence shown here is derived from an EMBL/GenBank/DDBJ whole genome shotgun (WGS) entry which is preliminary data.</text>
</comment>
<dbReference type="Proteomes" id="UP001163603">
    <property type="component" value="Chromosome 1"/>
</dbReference>
<evidence type="ECO:0000313" key="1">
    <source>
        <dbReference type="EMBL" id="KAJ0053779.1"/>
    </source>
</evidence>
<gene>
    <name evidence="1" type="ORF">Pint_00562</name>
</gene>